<evidence type="ECO:0000313" key="4">
    <source>
        <dbReference type="EMBL" id="CAI9121159.1"/>
    </source>
</evidence>
<comment type="caution">
    <text evidence="4">The sequence shown here is derived from an EMBL/GenBank/DDBJ whole genome shotgun (WGS) entry which is preliminary data.</text>
</comment>
<protein>
    <submittedName>
        <fullName evidence="4">Zinc-ribbon domain-containing protein</fullName>
    </submittedName>
</protein>
<accession>A0AA35XWR8</accession>
<feature type="domain" description="Zinc finger/thioredoxin putative" evidence="3">
    <location>
        <begin position="1"/>
        <end position="34"/>
    </location>
</feature>
<evidence type="ECO:0000256" key="2">
    <source>
        <dbReference type="SAM" id="Phobius"/>
    </source>
</evidence>
<gene>
    <name evidence="4" type="ORF">LMG32879_002005</name>
</gene>
<dbReference type="NCBIfam" id="TIGR02098">
    <property type="entry name" value="MJ0042_CXXC"/>
    <property type="match status" value="1"/>
</dbReference>
<evidence type="ECO:0000313" key="5">
    <source>
        <dbReference type="Proteomes" id="UP001176960"/>
    </source>
</evidence>
<dbReference type="EMBL" id="CATKSH010000011">
    <property type="protein sequence ID" value="CAI9121159.1"/>
    <property type="molecule type" value="Genomic_DNA"/>
</dbReference>
<feature type="transmembrane region" description="Helical" evidence="2">
    <location>
        <begin position="168"/>
        <end position="189"/>
    </location>
</feature>
<organism evidence="4 5">
    <name type="scientific">Brytella acorum</name>
    <dbReference type="NCBI Taxonomy" id="2959299"/>
    <lineage>
        <taxon>Bacteria</taxon>
        <taxon>Pseudomonadati</taxon>
        <taxon>Pseudomonadota</taxon>
        <taxon>Alphaproteobacteria</taxon>
        <taxon>Acetobacterales</taxon>
        <taxon>Acetobacteraceae</taxon>
        <taxon>Brytella</taxon>
    </lineage>
</organism>
<dbReference type="Pfam" id="PF13717">
    <property type="entry name" value="Zn_ribbon_4"/>
    <property type="match status" value="1"/>
</dbReference>
<dbReference type="Proteomes" id="UP001176960">
    <property type="component" value="Unassembled WGS sequence"/>
</dbReference>
<feature type="region of interest" description="Disordered" evidence="1">
    <location>
        <begin position="38"/>
        <end position="62"/>
    </location>
</feature>
<evidence type="ECO:0000256" key="1">
    <source>
        <dbReference type="SAM" id="MobiDB-lite"/>
    </source>
</evidence>
<proteinExistence type="predicted"/>
<keyword evidence="5" id="KW-1185">Reference proteome</keyword>
<dbReference type="InterPro" id="IPR011723">
    <property type="entry name" value="Znf/thioredoxin_put"/>
</dbReference>
<evidence type="ECO:0000259" key="3">
    <source>
        <dbReference type="Pfam" id="PF13717"/>
    </source>
</evidence>
<dbReference type="RefSeq" id="WP_289841440.1">
    <property type="nucleotide sequence ID" value="NZ_CATKSH010000011.1"/>
</dbReference>
<reference evidence="4" key="1">
    <citation type="submission" date="2023-03" db="EMBL/GenBank/DDBJ databases">
        <authorList>
            <person name="Cleenwerck I."/>
        </authorList>
    </citation>
    <scope>NUCLEOTIDE SEQUENCE</scope>
    <source>
        <strain evidence="4">LMG 32879</strain>
    </source>
</reference>
<name>A0AA35XWR8_9PROT</name>
<keyword evidence="2" id="KW-0472">Membrane</keyword>
<dbReference type="AlphaFoldDB" id="A0AA35XWR8"/>
<sequence>MRIVCPKCGAAYEVPEAMLQVPRVLKCAHCGESWQCHVPEDRPDDGVAPAEEDDTSADQDHFHDDESLIPASAEDAGAAAPDLPPAPVDESHVVPEDALREMHDPEAPAPATVGEESAIGEDAVAAAMARAALNNAVAERDARLADEQRREASPAPVQTVRPLGSRAFWSFAWGASVVGLAALGGLVWLEHGWIVTAWPPSAHLFTYFAH</sequence>
<keyword evidence="2" id="KW-1133">Transmembrane helix</keyword>
<keyword evidence="2" id="KW-0812">Transmembrane</keyword>